<accession>W0UXP3</accession>
<keyword evidence="2" id="KW-1185">Reference proteome</keyword>
<protein>
    <submittedName>
        <fullName evidence="1">Uncharacterized protein</fullName>
    </submittedName>
</protein>
<name>W0UXP3_9BURK</name>
<proteinExistence type="predicted"/>
<dbReference type="Proteomes" id="UP000027604">
    <property type="component" value="Chromosome I"/>
</dbReference>
<dbReference type="AlphaFoldDB" id="W0UXP3"/>
<sequence>MNSRKVWQRHANRRQTAYEGTHHTWNASLQTSFVIGKVSLIT</sequence>
<dbReference type="HOGENOM" id="CLU_3252700_0_0_4"/>
<evidence type="ECO:0000313" key="1">
    <source>
        <dbReference type="EMBL" id="CDG81319.1"/>
    </source>
</evidence>
<organism evidence="1 2">
    <name type="scientific">Janthinobacterium agaricidamnosum NBRC 102515 = DSM 9628</name>
    <dbReference type="NCBI Taxonomy" id="1349767"/>
    <lineage>
        <taxon>Bacteria</taxon>
        <taxon>Pseudomonadati</taxon>
        <taxon>Pseudomonadota</taxon>
        <taxon>Betaproteobacteria</taxon>
        <taxon>Burkholderiales</taxon>
        <taxon>Oxalobacteraceae</taxon>
        <taxon>Janthinobacterium</taxon>
    </lineage>
</organism>
<dbReference type="EMBL" id="HG322949">
    <property type="protein sequence ID" value="CDG81319.1"/>
    <property type="molecule type" value="Genomic_DNA"/>
</dbReference>
<dbReference type="KEGG" id="jag:GJA_660"/>
<dbReference type="PATRIC" id="fig|1349767.4.peg.2373"/>
<evidence type="ECO:0000313" key="2">
    <source>
        <dbReference type="Proteomes" id="UP000027604"/>
    </source>
</evidence>
<reference evidence="1 2" key="1">
    <citation type="journal article" date="2015" name="Genome Announc.">
        <title>Genome Sequence of Mushroom Soft-Rot Pathogen Janthinobacterium agaricidamnosum.</title>
        <authorList>
            <person name="Graupner K."/>
            <person name="Lackner G."/>
            <person name="Hertweck C."/>
        </authorList>
    </citation>
    <scope>NUCLEOTIDE SEQUENCE [LARGE SCALE GENOMIC DNA]</scope>
    <source>
        <strain evidence="2">NBRC 102515 / DSM 9628</strain>
    </source>
</reference>
<gene>
    <name evidence="1" type="ORF">GJA_660</name>
</gene>